<reference evidence="3 4" key="1">
    <citation type="journal article" date="2013" name="BMC Genomics">
        <title>Genomics-driven discovery of the pneumocandin biosynthetic gene cluster in the fungus Glarea lozoyensis.</title>
        <authorList>
            <person name="Chen L."/>
            <person name="Yue Q."/>
            <person name="Zhang X."/>
            <person name="Xiang M."/>
            <person name="Wang C."/>
            <person name="Li S."/>
            <person name="Che Y."/>
            <person name="Ortiz-Lopez F.J."/>
            <person name="Bills G.F."/>
            <person name="Liu X."/>
            <person name="An Z."/>
        </authorList>
    </citation>
    <scope>NUCLEOTIDE SEQUENCE [LARGE SCALE GENOMIC DNA]</scope>
    <source>
        <strain evidence="4">ATCC 20868 / MF5171</strain>
    </source>
</reference>
<dbReference type="eggNOG" id="ENOG502SNAR">
    <property type="taxonomic scope" value="Eukaryota"/>
</dbReference>
<organism evidence="3 4">
    <name type="scientific">Glarea lozoyensis (strain ATCC 20868 / MF5171)</name>
    <dbReference type="NCBI Taxonomy" id="1116229"/>
    <lineage>
        <taxon>Eukaryota</taxon>
        <taxon>Fungi</taxon>
        <taxon>Dikarya</taxon>
        <taxon>Ascomycota</taxon>
        <taxon>Pezizomycotina</taxon>
        <taxon>Leotiomycetes</taxon>
        <taxon>Helotiales</taxon>
        <taxon>Helotiaceae</taxon>
        <taxon>Glarea</taxon>
    </lineage>
</organism>
<dbReference type="HOGENOM" id="CLU_953318_0_0_1"/>
<feature type="compositionally biased region" description="Basic and acidic residues" evidence="1">
    <location>
        <begin position="268"/>
        <end position="292"/>
    </location>
</feature>
<dbReference type="EMBL" id="KE145373">
    <property type="protein sequence ID" value="EPE24311.1"/>
    <property type="molecule type" value="Genomic_DNA"/>
</dbReference>
<evidence type="ECO:0000313" key="3">
    <source>
        <dbReference type="EMBL" id="EPE24311.1"/>
    </source>
</evidence>
<proteinExistence type="predicted"/>
<accession>S3CWY1</accession>
<keyword evidence="2" id="KW-1133">Transmembrane helix</keyword>
<dbReference type="KEGG" id="glz:GLAREA_08162"/>
<dbReference type="Proteomes" id="UP000016922">
    <property type="component" value="Unassembled WGS sequence"/>
</dbReference>
<gene>
    <name evidence="3" type="ORF">GLAREA_08162</name>
</gene>
<dbReference type="RefSeq" id="XP_008088399.1">
    <property type="nucleotide sequence ID" value="XM_008090208.1"/>
</dbReference>
<keyword evidence="4" id="KW-1185">Reference proteome</keyword>
<name>S3CWY1_GLAL2</name>
<keyword evidence="2" id="KW-0472">Membrane</keyword>
<dbReference type="AlphaFoldDB" id="S3CWY1"/>
<sequence length="292" mass="33114">MSEELKMCAVHKKPLPYHIYTIWLFTRSDLKTIVGPSTLFALVGLLSGPILTTNPSPLLFETAKRLPRALAWIWINLLPFNIDNQRQPNSIAEDLKNKAWRPLRSRRLSPEQATRLMLALYLLAFLSSLALGGVWQCIGLMALGYWYNDLHGGDRLYIRNFINACGYIVSPPAPCLLDQTALPLPSDLKHINEVQVINQDLPQPQDLREPKESQVYDNQELQSQDLSKPQGLADTQDLVEPQKDLLELPQFKDLPQPQGLADPQDLIQEPKESQVHDNQSKDLVETQDLPDK</sequence>
<dbReference type="OrthoDB" id="434972at2759"/>
<evidence type="ECO:0000256" key="1">
    <source>
        <dbReference type="SAM" id="MobiDB-lite"/>
    </source>
</evidence>
<protein>
    <submittedName>
        <fullName evidence="3">Uncharacterized protein</fullName>
    </submittedName>
</protein>
<keyword evidence="2" id="KW-0812">Transmembrane</keyword>
<feature type="region of interest" description="Disordered" evidence="1">
    <location>
        <begin position="249"/>
        <end position="292"/>
    </location>
</feature>
<feature type="transmembrane region" description="Helical" evidence="2">
    <location>
        <begin position="116"/>
        <end position="147"/>
    </location>
</feature>
<evidence type="ECO:0000313" key="4">
    <source>
        <dbReference type="Proteomes" id="UP000016922"/>
    </source>
</evidence>
<evidence type="ECO:0000256" key="2">
    <source>
        <dbReference type="SAM" id="Phobius"/>
    </source>
</evidence>
<dbReference type="GeneID" id="19467212"/>